<name>A0A9D1L7X7_9FIRM</name>
<dbReference type="InterPro" id="IPR049238">
    <property type="entry name" value="DUF6873"/>
</dbReference>
<accession>A0A9D1L7X7</accession>
<reference evidence="2" key="1">
    <citation type="submission" date="2020-10" db="EMBL/GenBank/DDBJ databases">
        <authorList>
            <person name="Gilroy R."/>
        </authorList>
    </citation>
    <scope>NUCLEOTIDE SEQUENCE</scope>
    <source>
        <strain evidence="2">ChiHcec3-6078</strain>
    </source>
</reference>
<evidence type="ECO:0000313" key="2">
    <source>
        <dbReference type="EMBL" id="HIU26602.1"/>
    </source>
</evidence>
<protein>
    <recommendedName>
        <fullName evidence="1">DUF6873 domain-containing protein</fullName>
    </recommendedName>
</protein>
<dbReference type="EMBL" id="DVMP01000158">
    <property type="protein sequence ID" value="HIU26602.1"/>
    <property type="molecule type" value="Genomic_DNA"/>
</dbReference>
<evidence type="ECO:0000259" key="1">
    <source>
        <dbReference type="Pfam" id="PF21778"/>
    </source>
</evidence>
<organism evidence="2 3">
    <name type="scientific">Candidatus Allocopromorpha excrementigallinarum</name>
    <dbReference type="NCBI Taxonomy" id="2840742"/>
    <lineage>
        <taxon>Bacteria</taxon>
        <taxon>Bacillati</taxon>
        <taxon>Bacillota</taxon>
        <taxon>Clostridia</taxon>
        <taxon>Eubacteriales</taxon>
        <taxon>Eubacteriaceae</taxon>
        <taxon>Eubacteriaceae incertae sedis</taxon>
        <taxon>Candidatus Allocopromorpha</taxon>
    </lineage>
</organism>
<feature type="domain" description="DUF6873" evidence="1">
    <location>
        <begin position="62"/>
        <end position="219"/>
    </location>
</feature>
<comment type="caution">
    <text evidence="2">The sequence shown here is derived from an EMBL/GenBank/DDBJ whole genome shotgun (WGS) entry which is preliminary data.</text>
</comment>
<sequence>MNNVYISPAACGPLKDFLREKGFNIVYTKNDDSPVSREISLHPDIYMCQMGLWEESRLFFGKKERLSSSYPKDAVYNALCTGKYFIHNLKHTDPRLLEAARFMGLETVNVKQGYSRCSCLPVDDSSFITSDRGMAKSLLSHGAKVLLISPGHVLLPGFPWGFIGGCGGNLIIDGKRCLVFNGDLSAHPDFASVRDFAKVRNIDILFFDGFPLTDIGSLLTGSPLYGSTADLNFSRL</sequence>
<dbReference type="Proteomes" id="UP000824090">
    <property type="component" value="Unassembled WGS sequence"/>
</dbReference>
<gene>
    <name evidence="2" type="ORF">IAC50_08940</name>
</gene>
<proteinExistence type="predicted"/>
<dbReference type="AlphaFoldDB" id="A0A9D1L7X7"/>
<dbReference type="Pfam" id="PF21778">
    <property type="entry name" value="DUF6873"/>
    <property type="match status" value="1"/>
</dbReference>
<evidence type="ECO:0000313" key="3">
    <source>
        <dbReference type="Proteomes" id="UP000824090"/>
    </source>
</evidence>
<reference evidence="2" key="2">
    <citation type="journal article" date="2021" name="PeerJ">
        <title>Extensive microbial diversity within the chicken gut microbiome revealed by metagenomics and culture.</title>
        <authorList>
            <person name="Gilroy R."/>
            <person name="Ravi A."/>
            <person name="Getino M."/>
            <person name="Pursley I."/>
            <person name="Horton D.L."/>
            <person name="Alikhan N.F."/>
            <person name="Baker D."/>
            <person name="Gharbi K."/>
            <person name="Hall N."/>
            <person name="Watson M."/>
            <person name="Adriaenssens E.M."/>
            <person name="Foster-Nyarko E."/>
            <person name="Jarju S."/>
            <person name="Secka A."/>
            <person name="Antonio M."/>
            <person name="Oren A."/>
            <person name="Chaudhuri R.R."/>
            <person name="La Ragione R."/>
            <person name="Hildebrand F."/>
            <person name="Pallen M.J."/>
        </authorList>
    </citation>
    <scope>NUCLEOTIDE SEQUENCE</scope>
    <source>
        <strain evidence="2">ChiHcec3-6078</strain>
    </source>
</reference>